<comment type="caution">
    <text evidence="2">The sequence shown here is derived from an EMBL/GenBank/DDBJ whole genome shotgun (WGS) entry which is preliminary data.</text>
</comment>
<reference evidence="2 3" key="1">
    <citation type="submission" date="2019-09" db="EMBL/GenBank/DDBJ databases">
        <title>Characterisation of the sponge microbiome using genome-centric metagenomics.</title>
        <authorList>
            <person name="Engelberts J.P."/>
            <person name="Robbins S.J."/>
            <person name="De Goeij J.M."/>
            <person name="Aranda M."/>
            <person name="Bell S.C."/>
            <person name="Webster N.S."/>
        </authorList>
    </citation>
    <scope>NUCLEOTIDE SEQUENCE [LARGE SCALE GENOMIC DNA]</scope>
    <source>
        <strain evidence="2">SB0662_bin_43</strain>
    </source>
</reference>
<organism evidence="2 3">
    <name type="scientific">Candidatus Spechtbacteria bacterium SB0662_bin_43</name>
    <dbReference type="NCBI Taxonomy" id="2604897"/>
    <lineage>
        <taxon>Bacteria</taxon>
        <taxon>Candidatus Spechtiibacteriota</taxon>
    </lineage>
</organism>
<dbReference type="Proteomes" id="UP000449092">
    <property type="component" value="Unassembled WGS sequence"/>
</dbReference>
<name>A0A845DAT4_9BACT</name>
<keyword evidence="1" id="KW-0472">Membrane</keyword>
<evidence type="ECO:0000256" key="1">
    <source>
        <dbReference type="SAM" id="Phobius"/>
    </source>
</evidence>
<dbReference type="EMBL" id="VXOY01000011">
    <property type="protein sequence ID" value="MYE38158.1"/>
    <property type="molecule type" value="Genomic_DNA"/>
</dbReference>
<keyword evidence="1" id="KW-0812">Transmembrane</keyword>
<sequence length="205" mass="22954">MIQNIFHRKSRGSGDSGTFSAQKKARQMPVSSDLLFFVIGVIGLIVLYFVLQGWHSRSETELQTAVEKYDQAYADIQTDDFHQATFFVSKARALVDILDSSTSFIPVIERFTESVHQDVVLETIGIDIENDTVKVGIKAGAHDVFSLGQQYLVWRDKSPWIVDITLDSMTIDSETQIVDFTATIFADMSLLGGEQQPDTEPEPEN</sequence>
<dbReference type="AlphaFoldDB" id="A0A845DAT4"/>
<feature type="transmembrane region" description="Helical" evidence="1">
    <location>
        <begin position="34"/>
        <end position="54"/>
    </location>
</feature>
<gene>
    <name evidence="2" type="ORF">F4X82_01385</name>
</gene>
<keyword evidence="1" id="KW-1133">Transmembrane helix</keyword>
<protein>
    <submittedName>
        <fullName evidence="2">Uncharacterized protein</fullName>
    </submittedName>
</protein>
<evidence type="ECO:0000313" key="3">
    <source>
        <dbReference type="Proteomes" id="UP000449092"/>
    </source>
</evidence>
<proteinExistence type="predicted"/>
<evidence type="ECO:0000313" key="2">
    <source>
        <dbReference type="EMBL" id="MYE38158.1"/>
    </source>
</evidence>
<accession>A0A845DAT4</accession>